<evidence type="ECO:0000259" key="6">
    <source>
        <dbReference type="PROSITE" id="PS50112"/>
    </source>
</evidence>
<dbReference type="PROSITE" id="PS50112">
    <property type="entry name" value="PAS"/>
    <property type="match status" value="1"/>
</dbReference>
<dbReference type="SUPFAM" id="SSF46894">
    <property type="entry name" value="C-terminal effector domain of the bipartite response regulators"/>
    <property type="match status" value="1"/>
</dbReference>
<dbReference type="Pfam" id="PF00989">
    <property type="entry name" value="PAS"/>
    <property type="match status" value="1"/>
</dbReference>
<dbReference type="SMART" id="SM00091">
    <property type="entry name" value="PAS"/>
    <property type="match status" value="1"/>
</dbReference>
<reference evidence="7 8" key="1">
    <citation type="submission" date="2021-08" db="EMBL/GenBank/DDBJ databases">
        <title>Streptomyces sp. PTM05 isolated from lichen.</title>
        <authorList>
            <person name="Somphong A."/>
            <person name="Phongsopitanun W."/>
            <person name="Tanasupawat S."/>
        </authorList>
    </citation>
    <scope>NUCLEOTIDE SEQUENCE [LARGE SCALE GENOMIC DNA]</scope>
    <source>
        <strain evidence="7 8">Ptm05</strain>
    </source>
</reference>
<evidence type="ECO:0000256" key="4">
    <source>
        <dbReference type="SAM" id="MobiDB-lite"/>
    </source>
</evidence>
<keyword evidence="1" id="KW-0805">Transcription regulation</keyword>
<name>A0ABS7QSI9_9ACTN</name>
<dbReference type="SMART" id="SM00421">
    <property type="entry name" value="HTH_LUXR"/>
    <property type="match status" value="1"/>
</dbReference>
<dbReference type="InterPro" id="IPR036388">
    <property type="entry name" value="WH-like_DNA-bd_sf"/>
</dbReference>
<dbReference type="CDD" id="cd00130">
    <property type="entry name" value="PAS"/>
    <property type="match status" value="1"/>
</dbReference>
<feature type="domain" description="HTH luxR-type" evidence="5">
    <location>
        <begin position="194"/>
        <end position="259"/>
    </location>
</feature>
<dbReference type="CDD" id="cd06170">
    <property type="entry name" value="LuxR_C_like"/>
    <property type="match status" value="1"/>
</dbReference>
<dbReference type="InterPro" id="IPR013767">
    <property type="entry name" value="PAS_fold"/>
</dbReference>
<feature type="compositionally biased region" description="Low complexity" evidence="4">
    <location>
        <begin position="42"/>
        <end position="63"/>
    </location>
</feature>
<feature type="region of interest" description="Disordered" evidence="4">
    <location>
        <begin position="1"/>
        <end position="63"/>
    </location>
</feature>
<dbReference type="Pfam" id="PF00196">
    <property type="entry name" value="GerE"/>
    <property type="match status" value="1"/>
</dbReference>
<protein>
    <submittedName>
        <fullName evidence="7">LuxR C-terminal-related transcriptional regulator</fullName>
    </submittedName>
</protein>
<evidence type="ECO:0000256" key="1">
    <source>
        <dbReference type="ARBA" id="ARBA00023015"/>
    </source>
</evidence>
<dbReference type="PANTHER" id="PTHR44688">
    <property type="entry name" value="DNA-BINDING TRANSCRIPTIONAL ACTIVATOR DEVR_DOSR"/>
    <property type="match status" value="1"/>
</dbReference>
<dbReference type="SUPFAM" id="SSF55785">
    <property type="entry name" value="PYP-like sensor domain (PAS domain)"/>
    <property type="match status" value="1"/>
</dbReference>
<sequence length="278" mass="29422">MGDQRSAVPSTMANTGSGQDPATARSCSGRTPPGAGQDPCDVAGGPVTGAAGPTGDDAGGSAAHWRREAAAWHNRFIMLLDRSPVPIAIADTEGVISGVNPPFAALWGLRPGQLRERRLLDLFDPQDHDRLRRLAEALRTGRRSRYHLPVRWQGTGGTPGTGQLTVEPVGGDTQNAPALLVTLREEEPPRALPGPPPGMDLGEREAEVVALVASGATTAAIARELDLTVDGVNYHLGRLSRRLQAPNRAALVARAYVLGLLDPASWPPRARAHEPERD</sequence>
<dbReference type="PANTHER" id="PTHR44688:SF16">
    <property type="entry name" value="DNA-BINDING TRANSCRIPTIONAL ACTIVATOR DEVR_DOSR"/>
    <property type="match status" value="1"/>
</dbReference>
<dbReference type="InterPro" id="IPR000792">
    <property type="entry name" value="Tscrpt_reg_LuxR_C"/>
</dbReference>
<evidence type="ECO:0000259" key="5">
    <source>
        <dbReference type="PROSITE" id="PS50043"/>
    </source>
</evidence>
<dbReference type="InterPro" id="IPR000014">
    <property type="entry name" value="PAS"/>
</dbReference>
<feature type="compositionally biased region" description="Polar residues" evidence="4">
    <location>
        <begin position="7"/>
        <end position="29"/>
    </location>
</feature>
<dbReference type="EMBL" id="JAINVZ010000007">
    <property type="protein sequence ID" value="MBY8885888.1"/>
    <property type="molecule type" value="Genomic_DNA"/>
</dbReference>
<keyword evidence="8" id="KW-1185">Reference proteome</keyword>
<organism evidence="7 8">
    <name type="scientific">Streptantibioticus parmotrematis</name>
    <dbReference type="NCBI Taxonomy" id="2873249"/>
    <lineage>
        <taxon>Bacteria</taxon>
        <taxon>Bacillati</taxon>
        <taxon>Actinomycetota</taxon>
        <taxon>Actinomycetes</taxon>
        <taxon>Kitasatosporales</taxon>
        <taxon>Streptomycetaceae</taxon>
        <taxon>Streptantibioticus</taxon>
    </lineage>
</organism>
<comment type="caution">
    <text evidence="7">The sequence shown here is derived from an EMBL/GenBank/DDBJ whole genome shotgun (WGS) entry which is preliminary data.</text>
</comment>
<dbReference type="InterPro" id="IPR016032">
    <property type="entry name" value="Sig_transdc_resp-reg_C-effctor"/>
</dbReference>
<evidence type="ECO:0000256" key="2">
    <source>
        <dbReference type="ARBA" id="ARBA00023125"/>
    </source>
</evidence>
<evidence type="ECO:0000256" key="3">
    <source>
        <dbReference type="ARBA" id="ARBA00023163"/>
    </source>
</evidence>
<dbReference type="Gene3D" id="3.30.450.20">
    <property type="entry name" value="PAS domain"/>
    <property type="match status" value="1"/>
</dbReference>
<accession>A0ABS7QSI9</accession>
<dbReference type="NCBIfam" id="TIGR00229">
    <property type="entry name" value="sensory_box"/>
    <property type="match status" value="1"/>
</dbReference>
<feature type="domain" description="PAS" evidence="6">
    <location>
        <begin position="72"/>
        <end position="142"/>
    </location>
</feature>
<dbReference type="PROSITE" id="PS50043">
    <property type="entry name" value="HTH_LUXR_2"/>
    <property type="match status" value="1"/>
</dbReference>
<dbReference type="Proteomes" id="UP001198565">
    <property type="component" value="Unassembled WGS sequence"/>
</dbReference>
<dbReference type="InterPro" id="IPR035965">
    <property type="entry name" value="PAS-like_dom_sf"/>
</dbReference>
<gene>
    <name evidence="7" type="ORF">K7472_13635</name>
</gene>
<evidence type="ECO:0000313" key="8">
    <source>
        <dbReference type="Proteomes" id="UP001198565"/>
    </source>
</evidence>
<proteinExistence type="predicted"/>
<dbReference type="Gene3D" id="1.10.10.10">
    <property type="entry name" value="Winged helix-like DNA-binding domain superfamily/Winged helix DNA-binding domain"/>
    <property type="match status" value="1"/>
</dbReference>
<keyword evidence="2" id="KW-0238">DNA-binding</keyword>
<keyword evidence="3" id="KW-0804">Transcription</keyword>
<evidence type="ECO:0000313" key="7">
    <source>
        <dbReference type="EMBL" id="MBY8885888.1"/>
    </source>
</evidence>